<keyword evidence="2" id="KW-1185">Reference proteome</keyword>
<protein>
    <submittedName>
        <fullName evidence="1">YfjI family protein</fullName>
    </submittedName>
</protein>
<comment type="caution">
    <text evidence="1">The sequence shown here is derived from an EMBL/GenBank/DDBJ whole genome shotgun (WGS) entry which is preliminary data.</text>
</comment>
<gene>
    <name evidence="1" type="ORF">ACFPN5_10220</name>
</gene>
<dbReference type="Pfam" id="PF13148">
    <property type="entry name" value="DUF3987"/>
    <property type="match status" value="2"/>
</dbReference>
<accession>A0ABW0L411</accession>
<dbReference type="RefSeq" id="WP_379782785.1">
    <property type="nucleotide sequence ID" value="NZ_JBHSMU010000009.1"/>
</dbReference>
<proteinExistence type="predicted"/>
<organism evidence="1 2">
    <name type="scientific">Massilia niabensis</name>
    <dbReference type="NCBI Taxonomy" id="544910"/>
    <lineage>
        <taxon>Bacteria</taxon>
        <taxon>Pseudomonadati</taxon>
        <taxon>Pseudomonadota</taxon>
        <taxon>Betaproteobacteria</taxon>
        <taxon>Burkholderiales</taxon>
        <taxon>Oxalobacteraceae</taxon>
        <taxon>Telluria group</taxon>
        <taxon>Massilia</taxon>
    </lineage>
</organism>
<dbReference type="InterPro" id="IPR025048">
    <property type="entry name" value="DUF3987"/>
</dbReference>
<evidence type="ECO:0000313" key="2">
    <source>
        <dbReference type="Proteomes" id="UP001596050"/>
    </source>
</evidence>
<sequence length="469" mass="51580">MTSLNNVLAIPPVDGWPDDPLPLVAELARAEPFPMDALPPVLADYGHVIRHCMQAPDALIGNSLLAAASLAVQPYANVTLPHGASVPTSLFFVSIAESGERKSAVDRLALHPHALFEKVKSDQQREAIEQLKRLPKAEIEKGQIPRDAVFLASDPTIEGLCKLLHSGLPSMGVFSAEGGRFLGGHGMSDDAALRTAAGLSSFWDGAPVDRVRAGDGASKLYNRRLALHLMAQPRAALEWLGNPVLKDQGLFSRCLIAYPESTAGTRLFRAERADKSSAAAAYEGWMFELLNGCWPINEFHELQPQSMRIVDAALDLWVSQHDQIERAIVGKLLPVRALASKAAEHIARIAAVLTLVTCPDATEVSEDSMRRAAILVEFYLGEALRLSDVQPQHEQADLVLMLWNWLVLRGKRHVTLPELAQYGPAKLRKTQMLRSLMGVLADHYMVRRVSDGMIEYNGKTRREAWEVRL</sequence>
<dbReference type="EMBL" id="JBHSMU010000009">
    <property type="protein sequence ID" value="MFC5460180.1"/>
    <property type="molecule type" value="Genomic_DNA"/>
</dbReference>
<name>A0ABW0L411_9BURK</name>
<evidence type="ECO:0000313" key="1">
    <source>
        <dbReference type="EMBL" id="MFC5460180.1"/>
    </source>
</evidence>
<reference evidence="2" key="1">
    <citation type="journal article" date="2019" name="Int. J. Syst. Evol. Microbiol.">
        <title>The Global Catalogue of Microorganisms (GCM) 10K type strain sequencing project: providing services to taxonomists for standard genome sequencing and annotation.</title>
        <authorList>
            <consortium name="The Broad Institute Genomics Platform"/>
            <consortium name="The Broad Institute Genome Sequencing Center for Infectious Disease"/>
            <person name="Wu L."/>
            <person name="Ma J."/>
        </authorList>
    </citation>
    <scope>NUCLEOTIDE SEQUENCE [LARGE SCALE GENOMIC DNA]</scope>
    <source>
        <strain evidence="2">KACC 12649</strain>
    </source>
</reference>
<dbReference type="Proteomes" id="UP001596050">
    <property type="component" value="Unassembled WGS sequence"/>
</dbReference>